<proteinExistence type="predicted"/>
<accession>A0A0X3PZU7</accession>
<gene>
    <name evidence="1" type="ORF">TR120455</name>
</gene>
<evidence type="ECO:0000313" key="1">
    <source>
        <dbReference type="EMBL" id="JAP55487.1"/>
    </source>
</evidence>
<protein>
    <submittedName>
        <fullName evidence="1">Uncharacterized protein</fullName>
    </submittedName>
</protein>
<dbReference type="EMBL" id="GEEE01007738">
    <property type="protein sequence ID" value="JAP55487.1"/>
    <property type="molecule type" value="Transcribed_RNA"/>
</dbReference>
<name>A0A0X3PZU7_SCHSO</name>
<organism evidence="1">
    <name type="scientific">Schistocephalus solidus</name>
    <name type="common">Tapeworm</name>
    <dbReference type="NCBI Taxonomy" id="70667"/>
    <lineage>
        <taxon>Eukaryota</taxon>
        <taxon>Metazoa</taxon>
        <taxon>Spiralia</taxon>
        <taxon>Lophotrochozoa</taxon>
        <taxon>Platyhelminthes</taxon>
        <taxon>Cestoda</taxon>
        <taxon>Eucestoda</taxon>
        <taxon>Diphyllobothriidea</taxon>
        <taxon>Diphyllobothriidae</taxon>
        <taxon>Schistocephalus</taxon>
    </lineage>
</organism>
<reference evidence="1" key="1">
    <citation type="submission" date="2016-01" db="EMBL/GenBank/DDBJ databases">
        <title>Reference transcriptome for the parasite Schistocephalus solidus: insights into the molecular evolution of parasitism.</title>
        <authorList>
            <person name="Hebert F.O."/>
            <person name="Grambauer S."/>
            <person name="Barber I."/>
            <person name="Landry C.R."/>
            <person name="Aubin-Horth N."/>
        </authorList>
    </citation>
    <scope>NUCLEOTIDE SEQUENCE</scope>
</reference>
<dbReference type="AlphaFoldDB" id="A0A0X3PZU7"/>
<sequence>MVGQLHSTSLLLSSSARREQTGEGDLSGHRGLLAGNCPHENCMLTSRNLPLSGPNHRRRWTGYTWKLKNVFFATRPLGQWTELAGMKQPRIDFTLITFGDTVLALGCFGSVSSIETLTKPVSPATYGNNLASWIRFSKGPVELLGSSWGSENVHM</sequence>